<protein>
    <recommendedName>
        <fullName evidence="1">Integrase catalytic domain-containing protein</fullName>
    </recommendedName>
</protein>
<organism evidence="2 3">
    <name type="scientific">Culter alburnus</name>
    <name type="common">Topmouth culter</name>
    <dbReference type="NCBI Taxonomy" id="194366"/>
    <lineage>
        <taxon>Eukaryota</taxon>
        <taxon>Metazoa</taxon>
        <taxon>Chordata</taxon>
        <taxon>Craniata</taxon>
        <taxon>Vertebrata</taxon>
        <taxon>Euteleostomi</taxon>
        <taxon>Actinopterygii</taxon>
        <taxon>Neopterygii</taxon>
        <taxon>Teleostei</taxon>
        <taxon>Ostariophysi</taxon>
        <taxon>Cypriniformes</taxon>
        <taxon>Xenocyprididae</taxon>
        <taxon>Xenocypridinae</taxon>
        <taxon>Culter</taxon>
    </lineage>
</organism>
<accession>A0AAW2AWU0</accession>
<gene>
    <name evidence="2" type="ORF">ABG768_018835</name>
</gene>
<dbReference type="PANTHER" id="PTHR46791:SF9">
    <property type="entry name" value="INTEGRASE CATALYTIC DOMAIN-CONTAINING PROTEIN"/>
    <property type="match status" value="1"/>
</dbReference>
<dbReference type="AlphaFoldDB" id="A0AAW2AWU0"/>
<dbReference type="GO" id="GO:0015074">
    <property type="term" value="P:DNA integration"/>
    <property type="evidence" value="ECO:0007669"/>
    <property type="project" value="InterPro"/>
</dbReference>
<dbReference type="Gene3D" id="3.30.420.10">
    <property type="entry name" value="Ribonuclease H-like superfamily/Ribonuclease H"/>
    <property type="match status" value="1"/>
</dbReference>
<dbReference type="InterPro" id="IPR012337">
    <property type="entry name" value="RNaseH-like_sf"/>
</dbReference>
<sequence length="482" mass="55413">MAEVLRQIERHCHAIERTYHYGVCGQRHLRAIEACLRNVSRIASLLRTETADELKESLIDLKRILLVQNVEQDRAYSAESVYLGVRGRPSINVSKQQIEFLMKQGHTIKQMAKILGCSSSFLYRKTKLLGIPIRKLQTQVTEEELIQHVRRLHSLYPNTGSEIMRGLLRGEGLFVQQCRVREALTQIDPTATARRWSSSIARRVYHVPHPNSLWHIDGNMRLIRWGFVVHGAIDGKSRLITYLSCNTNNRGSTVLTQFVKATCLYDLPSRVRSDHGGENSQIALFMNLVQGVERRSHITGESVHNQHIERLWRDVFLHVLQYFYNLFYTLEDSEVLDPDDDVHKMSLQIVFLPEIQKRLDLFRNGWNNHKIRTENNKTPVQIWTAGMLANMETNCRAISNVFGENPYSTQTLEQLLAQHGIDNFPVTDDGEDHFPAVVVEQPRINLSHQQQQSIIQAIETISDATDKYQTCCREIANALQDG</sequence>
<dbReference type="EMBL" id="JAWDJR010000003">
    <property type="protein sequence ID" value="KAK9977014.1"/>
    <property type="molecule type" value="Genomic_DNA"/>
</dbReference>
<evidence type="ECO:0000259" key="1">
    <source>
        <dbReference type="PROSITE" id="PS50994"/>
    </source>
</evidence>
<dbReference type="InterPro" id="IPR058913">
    <property type="entry name" value="Integrase_dom_put"/>
</dbReference>
<comment type="caution">
    <text evidence="2">The sequence shown here is derived from an EMBL/GenBank/DDBJ whole genome shotgun (WGS) entry which is preliminary data.</text>
</comment>
<dbReference type="InterPro" id="IPR001584">
    <property type="entry name" value="Integrase_cat-core"/>
</dbReference>
<evidence type="ECO:0000313" key="2">
    <source>
        <dbReference type="EMBL" id="KAK9977014.1"/>
    </source>
</evidence>
<dbReference type="InterPro" id="IPR036397">
    <property type="entry name" value="RNaseH_sf"/>
</dbReference>
<dbReference type="PANTHER" id="PTHR46791">
    <property type="entry name" value="EXPRESSED PROTEIN"/>
    <property type="match status" value="1"/>
</dbReference>
<dbReference type="PROSITE" id="PS50994">
    <property type="entry name" value="INTEGRASE"/>
    <property type="match status" value="1"/>
</dbReference>
<evidence type="ECO:0000313" key="3">
    <source>
        <dbReference type="Proteomes" id="UP001479290"/>
    </source>
</evidence>
<dbReference type="SUPFAM" id="SSF53098">
    <property type="entry name" value="Ribonuclease H-like"/>
    <property type="match status" value="1"/>
</dbReference>
<reference evidence="2 3" key="1">
    <citation type="submission" date="2024-05" db="EMBL/GenBank/DDBJ databases">
        <title>A high-quality chromosomal-level genome assembly of Topmouth culter (Culter alburnus).</title>
        <authorList>
            <person name="Zhao H."/>
        </authorList>
    </citation>
    <scope>NUCLEOTIDE SEQUENCE [LARGE SCALE GENOMIC DNA]</scope>
    <source>
        <strain evidence="2">CATC2023</strain>
        <tissue evidence="2">Muscle</tissue>
    </source>
</reference>
<feature type="domain" description="Integrase catalytic" evidence="1">
    <location>
        <begin position="204"/>
        <end position="387"/>
    </location>
</feature>
<name>A0AAW2AWU0_CULAL</name>
<dbReference type="Pfam" id="PF24764">
    <property type="entry name" value="rva_4"/>
    <property type="match status" value="1"/>
</dbReference>
<dbReference type="GO" id="GO:0003676">
    <property type="term" value="F:nucleic acid binding"/>
    <property type="evidence" value="ECO:0007669"/>
    <property type="project" value="InterPro"/>
</dbReference>
<keyword evidence="3" id="KW-1185">Reference proteome</keyword>
<proteinExistence type="predicted"/>
<dbReference type="Proteomes" id="UP001479290">
    <property type="component" value="Unassembled WGS sequence"/>
</dbReference>